<dbReference type="AlphaFoldDB" id="A0A2W5P1S5"/>
<name>A0A2W5P1S5_9SPHN</name>
<protein>
    <submittedName>
        <fullName evidence="3">Thioesterase</fullName>
    </submittedName>
</protein>
<reference evidence="3 4" key="1">
    <citation type="submission" date="2017-08" db="EMBL/GenBank/DDBJ databases">
        <title>Infants hospitalized years apart are colonized by the same room-sourced microbial strains.</title>
        <authorList>
            <person name="Brooks B."/>
            <person name="Olm M.R."/>
            <person name="Firek B.A."/>
            <person name="Baker R."/>
            <person name="Thomas B.C."/>
            <person name="Morowitz M.J."/>
            <person name="Banfield J.F."/>
        </authorList>
    </citation>
    <scope>NUCLEOTIDE SEQUENCE [LARGE SCALE GENOMIC DNA]</scope>
    <source>
        <strain evidence="3">S2_005_001_R1_22</strain>
    </source>
</reference>
<evidence type="ECO:0000256" key="2">
    <source>
        <dbReference type="ARBA" id="ARBA00022801"/>
    </source>
</evidence>
<gene>
    <name evidence="3" type="ORF">DI544_11110</name>
</gene>
<dbReference type="InterPro" id="IPR029069">
    <property type="entry name" value="HotDog_dom_sf"/>
</dbReference>
<sequence>MESILPKPPLLPRSSYRHWHAITTRWIDNDAYGHVNNAVYYHWLDTAVNGWLIANGLLDIERGDPIGLVVETGCRYARPVRYPEPVQIGLRVDRIGSSSVTYRLGVFTADVEPPAAEGHFTHVYVDRASRRPRPLPEAWREKLAVLQS</sequence>
<dbReference type="PANTHER" id="PTHR31793:SF27">
    <property type="entry name" value="NOVEL THIOESTERASE SUPERFAMILY DOMAIN AND SAPOSIN A-TYPE DOMAIN CONTAINING PROTEIN (0610012H03RIK)"/>
    <property type="match status" value="1"/>
</dbReference>
<dbReference type="GO" id="GO:0047617">
    <property type="term" value="F:fatty acyl-CoA hydrolase activity"/>
    <property type="evidence" value="ECO:0007669"/>
    <property type="project" value="TreeGrafter"/>
</dbReference>
<dbReference type="SUPFAM" id="SSF54637">
    <property type="entry name" value="Thioesterase/thiol ester dehydrase-isomerase"/>
    <property type="match status" value="1"/>
</dbReference>
<comment type="similarity">
    <text evidence="1">Belongs to the 4-hydroxybenzoyl-CoA thioesterase family.</text>
</comment>
<accession>A0A2W5P1S5</accession>
<dbReference type="InterPro" id="IPR050563">
    <property type="entry name" value="4-hydroxybenzoyl-CoA_TE"/>
</dbReference>
<evidence type="ECO:0000256" key="1">
    <source>
        <dbReference type="ARBA" id="ARBA00005953"/>
    </source>
</evidence>
<evidence type="ECO:0000313" key="3">
    <source>
        <dbReference type="EMBL" id="PZQ59666.1"/>
    </source>
</evidence>
<dbReference type="EMBL" id="QFQI01000008">
    <property type="protein sequence ID" value="PZQ59666.1"/>
    <property type="molecule type" value="Genomic_DNA"/>
</dbReference>
<proteinExistence type="inferred from homology"/>
<dbReference type="Proteomes" id="UP000249229">
    <property type="component" value="Unassembled WGS sequence"/>
</dbReference>
<dbReference type="Gene3D" id="3.10.129.10">
    <property type="entry name" value="Hotdog Thioesterase"/>
    <property type="match status" value="1"/>
</dbReference>
<comment type="caution">
    <text evidence="3">The sequence shown here is derived from an EMBL/GenBank/DDBJ whole genome shotgun (WGS) entry which is preliminary data.</text>
</comment>
<dbReference type="PANTHER" id="PTHR31793">
    <property type="entry name" value="4-HYDROXYBENZOYL-COA THIOESTERASE FAMILY MEMBER"/>
    <property type="match status" value="1"/>
</dbReference>
<dbReference type="Pfam" id="PF13279">
    <property type="entry name" value="4HBT_2"/>
    <property type="match status" value="1"/>
</dbReference>
<keyword evidence="2" id="KW-0378">Hydrolase</keyword>
<dbReference type="CDD" id="cd00586">
    <property type="entry name" value="4HBT"/>
    <property type="match status" value="1"/>
</dbReference>
<organism evidence="3 4">
    <name type="scientific">Sphingomonas taxi</name>
    <dbReference type="NCBI Taxonomy" id="1549858"/>
    <lineage>
        <taxon>Bacteria</taxon>
        <taxon>Pseudomonadati</taxon>
        <taxon>Pseudomonadota</taxon>
        <taxon>Alphaproteobacteria</taxon>
        <taxon>Sphingomonadales</taxon>
        <taxon>Sphingomonadaceae</taxon>
        <taxon>Sphingomonas</taxon>
    </lineage>
</organism>
<evidence type="ECO:0000313" key="4">
    <source>
        <dbReference type="Proteomes" id="UP000249229"/>
    </source>
</evidence>